<keyword evidence="5" id="KW-0812">Transmembrane</keyword>
<keyword evidence="2" id="KW-0645">Protease</keyword>
<dbReference type="InterPro" id="IPR002142">
    <property type="entry name" value="Peptidase_S49"/>
</dbReference>
<dbReference type="EMBL" id="JBHSAJ010000182">
    <property type="protein sequence ID" value="MFC3938521.1"/>
    <property type="molecule type" value="Genomic_DNA"/>
</dbReference>
<dbReference type="PANTHER" id="PTHR42987">
    <property type="entry name" value="PEPTIDASE S49"/>
    <property type="match status" value="1"/>
</dbReference>
<organism evidence="7 8">
    <name type="scientific">Acidovorax facilis</name>
    <dbReference type="NCBI Taxonomy" id="12917"/>
    <lineage>
        <taxon>Bacteria</taxon>
        <taxon>Pseudomonadati</taxon>
        <taxon>Pseudomonadota</taxon>
        <taxon>Betaproteobacteria</taxon>
        <taxon>Burkholderiales</taxon>
        <taxon>Comamonadaceae</taxon>
        <taxon>Acidovorax</taxon>
    </lineage>
</organism>
<name>A0ABV8DIW0_9BURK</name>
<dbReference type="Pfam" id="PF01343">
    <property type="entry name" value="Peptidase_S49"/>
    <property type="match status" value="1"/>
</dbReference>
<comment type="similarity">
    <text evidence="1">Belongs to the peptidase S49 family.</text>
</comment>
<dbReference type="Proteomes" id="UP001595693">
    <property type="component" value="Unassembled WGS sequence"/>
</dbReference>
<dbReference type="PANTHER" id="PTHR42987:SF8">
    <property type="entry name" value="PROTEINASE"/>
    <property type="match status" value="1"/>
</dbReference>
<evidence type="ECO:0000313" key="7">
    <source>
        <dbReference type="EMBL" id="MFC3938521.1"/>
    </source>
</evidence>
<protein>
    <submittedName>
        <fullName evidence="7">S49 family peptidase</fullName>
    </submittedName>
</protein>
<dbReference type="Gene3D" id="3.90.226.10">
    <property type="entry name" value="2-enoyl-CoA Hydratase, Chain A, domain 1"/>
    <property type="match status" value="1"/>
</dbReference>
<proteinExistence type="inferred from homology"/>
<evidence type="ECO:0000256" key="4">
    <source>
        <dbReference type="ARBA" id="ARBA00022825"/>
    </source>
</evidence>
<evidence type="ECO:0000256" key="1">
    <source>
        <dbReference type="ARBA" id="ARBA00008683"/>
    </source>
</evidence>
<evidence type="ECO:0000256" key="2">
    <source>
        <dbReference type="ARBA" id="ARBA00022670"/>
    </source>
</evidence>
<reference evidence="8" key="1">
    <citation type="journal article" date="2019" name="Int. J. Syst. Evol. Microbiol.">
        <title>The Global Catalogue of Microorganisms (GCM) 10K type strain sequencing project: providing services to taxonomists for standard genome sequencing and annotation.</title>
        <authorList>
            <consortium name="The Broad Institute Genomics Platform"/>
            <consortium name="The Broad Institute Genome Sequencing Center for Infectious Disease"/>
            <person name="Wu L."/>
            <person name="Ma J."/>
        </authorList>
    </citation>
    <scope>NUCLEOTIDE SEQUENCE [LARGE SCALE GENOMIC DNA]</scope>
    <source>
        <strain evidence="8">CCUG 2113</strain>
    </source>
</reference>
<evidence type="ECO:0000256" key="3">
    <source>
        <dbReference type="ARBA" id="ARBA00022801"/>
    </source>
</evidence>
<evidence type="ECO:0000256" key="5">
    <source>
        <dbReference type="SAM" id="Phobius"/>
    </source>
</evidence>
<gene>
    <name evidence="7" type="ORF">ACFOW3_28270</name>
</gene>
<keyword evidence="8" id="KW-1185">Reference proteome</keyword>
<keyword evidence="5" id="KW-1133">Transmembrane helix</keyword>
<keyword evidence="4" id="KW-0720">Serine protease</keyword>
<keyword evidence="5" id="KW-0472">Membrane</keyword>
<dbReference type="InterPro" id="IPR047272">
    <property type="entry name" value="S49_SppA_C"/>
</dbReference>
<evidence type="ECO:0000259" key="6">
    <source>
        <dbReference type="Pfam" id="PF01343"/>
    </source>
</evidence>
<feature type="transmembrane region" description="Helical" evidence="5">
    <location>
        <begin position="24"/>
        <end position="44"/>
    </location>
</feature>
<sequence>MDTYYELASRDLRANARWKTMRRLAWGAVVAVVLTLCVLILFSGEKDDQNVVPVVRITGEIGPALDIDSLHRQIERAMASSKSGIILAIDSPGGDPNHAVRIKHRIASVVREFPEKKVVAVCERLCASAGYMIALEGSVIAAGPYSLVGSIGAVLMNGNFSDLLNKVGVTYKAYASGPYKAMLNPYIPSTAANEEKAMQIVKTLGARFSSEVRERRKLSPAADIDGGEVWTTDVALEMKLIDEVAVIEDVAEKHFAGARPVVVKRGRSLPSALQSVNEWLAGRVNLLF</sequence>
<accession>A0ABV8DIW0</accession>
<keyword evidence="3" id="KW-0378">Hydrolase</keyword>
<dbReference type="InterPro" id="IPR029045">
    <property type="entry name" value="ClpP/crotonase-like_dom_sf"/>
</dbReference>
<comment type="caution">
    <text evidence="7">The sequence shown here is derived from an EMBL/GenBank/DDBJ whole genome shotgun (WGS) entry which is preliminary data.</text>
</comment>
<evidence type="ECO:0000313" key="8">
    <source>
        <dbReference type="Proteomes" id="UP001595693"/>
    </source>
</evidence>
<dbReference type="SUPFAM" id="SSF52096">
    <property type="entry name" value="ClpP/crotonase"/>
    <property type="match status" value="1"/>
</dbReference>
<dbReference type="RefSeq" id="WP_055400069.1">
    <property type="nucleotide sequence ID" value="NZ_JAMXAX010000022.1"/>
</dbReference>
<dbReference type="CDD" id="cd07023">
    <property type="entry name" value="S49_Sppa_N_C"/>
    <property type="match status" value="1"/>
</dbReference>
<feature type="domain" description="Peptidase S49" evidence="6">
    <location>
        <begin position="115"/>
        <end position="253"/>
    </location>
</feature>